<comment type="similarity">
    <text evidence="3 6">Belongs to the DHNA family.</text>
</comment>
<gene>
    <name evidence="8" type="ORF">SAMN03080599_00875</name>
</gene>
<name>A0A1G5RUU3_9FIRM</name>
<keyword evidence="5 6" id="KW-0456">Lyase</keyword>
<dbReference type="EMBL" id="FMWL01000003">
    <property type="protein sequence ID" value="SCZ77677.1"/>
    <property type="molecule type" value="Genomic_DNA"/>
</dbReference>
<keyword evidence="9" id="KW-1185">Reference proteome</keyword>
<comment type="pathway">
    <text evidence="2 6">Cofactor biosynthesis; tetrahydrofolate biosynthesis; 2-amino-4-hydroxy-6-hydroxymethyl-7,8-dihydropteridine diphosphate from 7,8-dihydroneopterin triphosphate: step 3/4.</text>
</comment>
<comment type="function">
    <text evidence="6">Catalyzes the conversion of 7,8-dihydroneopterin to 6-hydroxymethyl-7,8-dihydropterin.</text>
</comment>
<evidence type="ECO:0000256" key="3">
    <source>
        <dbReference type="ARBA" id="ARBA00005708"/>
    </source>
</evidence>
<dbReference type="InterPro" id="IPR006157">
    <property type="entry name" value="FolB_dom"/>
</dbReference>
<organism evidence="8 9">
    <name type="scientific">Acidaminobacter hydrogenoformans DSM 2784</name>
    <dbReference type="NCBI Taxonomy" id="1120920"/>
    <lineage>
        <taxon>Bacteria</taxon>
        <taxon>Bacillati</taxon>
        <taxon>Bacillota</taxon>
        <taxon>Clostridia</taxon>
        <taxon>Peptostreptococcales</taxon>
        <taxon>Acidaminobacteraceae</taxon>
        <taxon>Acidaminobacter</taxon>
    </lineage>
</organism>
<dbReference type="Proteomes" id="UP000199208">
    <property type="component" value="Unassembled WGS sequence"/>
</dbReference>
<evidence type="ECO:0000259" key="7">
    <source>
        <dbReference type="SMART" id="SM00905"/>
    </source>
</evidence>
<evidence type="ECO:0000256" key="2">
    <source>
        <dbReference type="ARBA" id="ARBA00005013"/>
    </source>
</evidence>
<reference evidence="8 9" key="1">
    <citation type="submission" date="2016-10" db="EMBL/GenBank/DDBJ databases">
        <authorList>
            <person name="de Groot N.N."/>
        </authorList>
    </citation>
    <scope>NUCLEOTIDE SEQUENCE [LARGE SCALE GENOMIC DNA]</scope>
    <source>
        <strain evidence="8 9">DSM 2784</strain>
    </source>
</reference>
<dbReference type="PANTHER" id="PTHR42844:SF1">
    <property type="entry name" value="DIHYDRONEOPTERIN ALDOLASE 1-RELATED"/>
    <property type="match status" value="1"/>
</dbReference>
<dbReference type="GO" id="GO:0005737">
    <property type="term" value="C:cytoplasm"/>
    <property type="evidence" value="ECO:0007669"/>
    <property type="project" value="TreeGrafter"/>
</dbReference>
<evidence type="ECO:0000256" key="6">
    <source>
        <dbReference type="RuleBase" id="RU362079"/>
    </source>
</evidence>
<dbReference type="NCBIfam" id="TIGR00525">
    <property type="entry name" value="folB"/>
    <property type="match status" value="1"/>
</dbReference>
<dbReference type="NCBIfam" id="TIGR00526">
    <property type="entry name" value="folB_dom"/>
    <property type="match status" value="1"/>
</dbReference>
<dbReference type="EC" id="4.1.2.25" evidence="6"/>
<evidence type="ECO:0000256" key="5">
    <source>
        <dbReference type="ARBA" id="ARBA00023239"/>
    </source>
</evidence>
<dbReference type="InterPro" id="IPR043133">
    <property type="entry name" value="GTP-CH-I_C/QueF"/>
</dbReference>
<dbReference type="AlphaFoldDB" id="A0A1G5RUU3"/>
<feature type="domain" description="Dihydroneopterin aldolase/epimerase" evidence="7">
    <location>
        <begin position="2"/>
        <end position="112"/>
    </location>
</feature>
<dbReference type="UniPathway" id="UPA00077">
    <property type="reaction ID" value="UER00154"/>
</dbReference>
<evidence type="ECO:0000256" key="1">
    <source>
        <dbReference type="ARBA" id="ARBA00001353"/>
    </source>
</evidence>
<dbReference type="Pfam" id="PF02152">
    <property type="entry name" value="FolB"/>
    <property type="match status" value="1"/>
</dbReference>
<dbReference type="GO" id="GO:0004150">
    <property type="term" value="F:dihydroneopterin aldolase activity"/>
    <property type="evidence" value="ECO:0007669"/>
    <property type="project" value="UniProtKB-UniRule"/>
</dbReference>
<dbReference type="PANTHER" id="PTHR42844">
    <property type="entry name" value="DIHYDRONEOPTERIN ALDOLASE 1-RELATED"/>
    <property type="match status" value="1"/>
</dbReference>
<evidence type="ECO:0000313" key="9">
    <source>
        <dbReference type="Proteomes" id="UP000199208"/>
    </source>
</evidence>
<dbReference type="Gene3D" id="3.30.1130.10">
    <property type="match status" value="1"/>
</dbReference>
<evidence type="ECO:0000256" key="4">
    <source>
        <dbReference type="ARBA" id="ARBA00022909"/>
    </source>
</evidence>
<dbReference type="SUPFAM" id="SSF55620">
    <property type="entry name" value="Tetrahydrobiopterin biosynthesis enzymes-like"/>
    <property type="match status" value="1"/>
</dbReference>
<comment type="catalytic activity">
    <reaction evidence="1 6">
        <text>7,8-dihydroneopterin = 6-hydroxymethyl-7,8-dihydropterin + glycolaldehyde</text>
        <dbReference type="Rhea" id="RHEA:10540"/>
        <dbReference type="ChEBI" id="CHEBI:17001"/>
        <dbReference type="ChEBI" id="CHEBI:17071"/>
        <dbReference type="ChEBI" id="CHEBI:44841"/>
        <dbReference type="EC" id="4.1.2.25"/>
    </reaction>
</comment>
<protein>
    <recommendedName>
        <fullName evidence="6">7,8-dihydroneopterin aldolase</fullName>
        <ecNumber evidence="6">4.1.2.25</ecNumber>
    </recommendedName>
</protein>
<dbReference type="STRING" id="1120920.SAMN03080599_00875"/>
<proteinExistence type="inferred from homology"/>
<dbReference type="FunFam" id="3.30.1130.10:FF:000003">
    <property type="entry name" value="7,8-dihydroneopterin aldolase"/>
    <property type="match status" value="1"/>
</dbReference>
<dbReference type="CDD" id="cd00534">
    <property type="entry name" value="DHNA_DHNTPE"/>
    <property type="match status" value="1"/>
</dbReference>
<sequence length="114" mass="12870">MQHMGFYGFHGVLDEERSIGQKFFVDVELTLDLSGAGGSDDVAKTVSYAEVYDDVKYFAESARYNLIEALGENIAQRILAKYDLVSEVLVRVKKPEAPVRGIFEFFGVEIRRAR</sequence>
<keyword evidence="4 6" id="KW-0289">Folate biosynthesis</keyword>
<evidence type="ECO:0000313" key="8">
    <source>
        <dbReference type="EMBL" id="SCZ77677.1"/>
    </source>
</evidence>
<dbReference type="SMART" id="SM00905">
    <property type="entry name" value="FolB"/>
    <property type="match status" value="1"/>
</dbReference>
<dbReference type="GO" id="GO:0046656">
    <property type="term" value="P:folic acid biosynthetic process"/>
    <property type="evidence" value="ECO:0007669"/>
    <property type="project" value="UniProtKB-UniRule"/>
</dbReference>
<dbReference type="InterPro" id="IPR006156">
    <property type="entry name" value="Dihydroneopterin_aldolase"/>
</dbReference>
<accession>A0A1G5RUU3</accession>
<dbReference type="GO" id="GO:0046654">
    <property type="term" value="P:tetrahydrofolate biosynthetic process"/>
    <property type="evidence" value="ECO:0007669"/>
    <property type="project" value="UniProtKB-UniRule"/>
</dbReference>